<dbReference type="OMA" id="YDNSHDY"/>
<dbReference type="Pfam" id="PF01966">
    <property type="entry name" value="HD"/>
    <property type="match status" value="1"/>
</dbReference>
<dbReference type="PANTHER" id="PTHR33594:SF1">
    <property type="entry name" value="HD_PDEASE DOMAIN-CONTAINING PROTEIN"/>
    <property type="match status" value="1"/>
</dbReference>
<dbReference type="PANTHER" id="PTHR33594">
    <property type="entry name" value="SUPERFAMILY HYDROLASE, PUTATIVE (AFU_ORTHOLOGUE AFUA_1G03035)-RELATED"/>
    <property type="match status" value="1"/>
</dbReference>
<proteinExistence type="predicted"/>
<gene>
    <name evidence="2" type="primary">FGENESH: predicted gene_11.87</name>
    <name evidence="2" type="ORF">BN2166_0055910</name>
</gene>
<dbReference type="Gene3D" id="1.10.3210.50">
    <property type="match status" value="2"/>
</dbReference>
<protein>
    <submittedName>
        <fullName evidence="2">BY PROTMAP: gi|472582238|gb|EMS19934.1| HD domain containing protein [Rhodosporidium toruloides NP11] gi|647399659|emb|CDR44557.1| RHTO0S09e06216g1_1 [Rhodosporidium toruloides]</fullName>
    </submittedName>
</protein>
<sequence>MTVARAVLDEPLLLTAAERLARAHHAQYDPSHDFYHVERVRRLALSIARSLPEPVDSLVVELAALFHDLLDAKYLPKDAPVPTAHEHLAGFWAENGAGLSEERRRLVERIIENVSHSKEVRRIKEGRQTEWHETCRELHCVQDADRLDAIGAIGALPSPPAPLFHKLTILDSPGIMRCSAYSALVSRPLYIPPSSSSASAEDPSTCALAHFDDKLLLLHERMRTEKGREMARRRTEVLRGFKEEVEREWREAVGEE</sequence>
<dbReference type="SMART" id="SM00471">
    <property type="entry name" value="HDc"/>
    <property type="match status" value="1"/>
</dbReference>
<dbReference type="CDD" id="cd00077">
    <property type="entry name" value="HDc"/>
    <property type="match status" value="1"/>
</dbReference>
<dbReference type="EMBL" id="CWKI01000011">
    <property type="protein sequence ID" value="CTR09730.1"/>
    <property type="molecule type" value="Genomic_DNA"/>
</dbReference>
<evidence type="ECO:0000313" key="3">
    <source>
        <dbReference type="Proteomes" id="UP000199069"/>
    </source>
</evidence>
<reference evidence="2 3" key="1">
    <citation type="submission" date="2015-07" db="EMBL/GenBank/DDBJ databases">
        <authorList>
            <person name="Cajimat M.N.B."/>
            <person name="Milazzo M.L."/>
            <person name="Fulhorst C.F."/>
        </authorList>
    </citation>
    <scope>NUCLEOTIDE SEQUENCE [LARGE SCALE GENOMIC DNA]</scope>
    <source>
        <strain evidence="2">Single colony</strain>
    </source>
</reference>
<dbReference type="AlphaFoldDB" id="A0A0K3CMN6"/>
<accession>A0A0K3CMN6</accession>
<dbReference type="Proteomes" id="UP000199069">
    <property type="component" value="Unassembled WGS sequence"/>
</dbReference>
<dbReference type="InterPro" id="IPR006674">
    <property type="entry name" value="HD_domain"/>
</dbReference>
<evidence type="ECO:0000313" key="2">
    <source>
        <dbReference type="EMBL" id="CTR09730.1"/>
    </source>
</evidence>
<dbReference type="SUPFAM" id="SSF109604">
    <property type="entry name" value="HD-domain/PDEase-like"/>
    <property type="match status" value="1"/>
</dbReference>
<name>A0A0K3CMN6_RHOTO</name>
<organism evidence="2 3">
    <name type="scientific">Rhodotorula toruloides</name>
    <name type="common">Yeast</name>
    <name type="synonym">Rhodosporidium toruloides</name>
    <dbReference type="NCBI Taxonomy" id="5286"/>
    <lineage>
        <taxon>Eukaryota</taxon>
        <taxon>Fungi</taxon>
        <taxon>Dikarya</taxon>
        <taxon>Basidiomycota</taxon>
        <taxon>Pucciniomycotina</taxon>
        <taxon>Microbotryomycetes</taxon>
        <taxon>Sporidiobolales</taxon>
        <taxon>Sporidiobolaceae</taxon>
        <taxon>Rhodotorula</taxon>
    </lineage>
</organism>
<dbReference type="InterPro" id="IPR003607">
    <property type="entry name" value="HD/PDEase_dom"/>
</dbReference>
<keyword evidence="3" id="KW-1185">Reference proteome</keyword>
<feature type="domain" description="HD/PDEase" evidence="1">
    <location>
        <begin position="29"/>
        <end position="159"/>
    </location>
</feature>
<dbReference type="STRING" id="5286.A0A0K3CMN6"/>
<evidence type="ECO:0000259" key="1">
    <source>
        <dbReference type="SMART" id="SM00471"/>
    </source>
</evidence>